<feature type="transmembrane region" description="Helical" evidence="6">
    <location>
        <begin position="174"/>
        <end position="191"/>
    </location>
</feature>
<feature type="transmembrane region" description="Helical" evidence="6">
    <location>
        <begin position="409"/>
        <end position="432"/>
    </location>
</feature>
<organism evidence="8 9">
    <name type="scientific">Rhodosorus marinus</name>
    <dbReference type="NCBI Taxonomy" id="101924"/>
    <lineage>
        <taxon>Eukaryota</taxon>
        <taxon>Rhodophyta</taxon>
        <taxon>Stylonematophyceae</taxon>
        <taxon>Stylonematales</taxon>
        <taxon>Stylonemataceae</taxon>
        <taxon>Rhodosorus</taxon>
    </lineage>
</organism>
<evidence type="ECO:0000313" key="8">
    <source>
        <dbReference type="EMBL" id="KAJ8906202.1"/>
    </source>
</evidence>
<comment type="subcellular location">
    <subcellularLocation>
        <location evidence="1">Membrane</location>
        <topology evidence="1">Multi-pass membrane protein</topology>
    </subcellularLocation>
</comment>
<reference evidence="8 9" key="1">
    <citation type="journal article" date="2023" name="Nat. Commun.">
        <title>Origin of minicircular mitochondrial genomes in red algae.</title>
        <authorList>
            <person name="Lee Y."/>
            <person name="Cho C.H."/>
            <person name="Lee Y.M."/>
            <person name="Park S.I."/>
            <person name="Yang J.H."/>
            <person name="West J.A."/>
            <person name="Bhattacharya D."/>
            <person name="Yoon H.S."/>
        </authorList>
    </citation>
    <scope>NUCLEOTIDE SEQUENCE [LARGE SCALE GENOMIC DNA]</scope>
    <source>
        <strain evidence="8 9">CCMP1338</strain>
        <tissue evidence="8">Whole cell</tissue>
    </source>
</reference>
<dbReference type="PANTHER" id="PTHR22950:SF461">
    <property type="entry name" value="AMINO ACID TRANSPORTER TRANSMEMBRANE DOMAIN-CONTAINING PROTEIN"/>
    <property type="match status" value="1"/>
</dbReference>
<dbReference type="InterPro" id="IPR013057">
    <property type="entry name" value="AA_transpt_TM"/>
</dbReference>
<dbReference type="EMBL" id="JAMWBK010000004">
    <property type="protein sequence ID" value="KAJ8906202.1"/>
    <property type="molecule type" value="Genomic_DNA"/>
</dbReference>
<feature type="domain" description="Amino acid transporter transmembrane" evidence="7">
    <location>
        <begin position="58"/>
        <end position="466"/>
    </location>
</feature>
<dbReference type="Proteomes" id="UP001157974">
    <property type="component" value="Unassembled WGS sequence"/>
</dbReference>
<feature type="transmembrane region" description="Helical" evidence="6">
    <location>
        <begin position="384"/>
        <end position="403"/>
    </location>
</feature>
<evidence type="ECO:0000256" key="6">
    <source>
        <dbReference type="SAM" id="Phobius"/>
    </source>
</evidence>
<evidence type="ECO:0000256" key="1">
    <source>
        <dbReference type="ARBA" id="ARBA00004141"/>
    </source>
</evidence>
<feature type="transmembrane region" description="Helical" evidence="6">
    <location>
        <begin position="444"/>
        <end position="465"/>
    </location>
</feature>
<comment type="caution">
    <text evidence="8">The sequence shown here is derived from an EMBL/GenBank/DDBJ whole genome shotgun (WGS) entry which is preliminary data.</text>
</comment>
<dbReference type="GO" id="GO:0015179">
    <property type="term" value="F:L-amino acid transmembrane transporter activity"/>
    <property type="evidence" value="ECO:0007669"/>
    <property type="project" value="TreeGrafter"/>
</dbReference>
<evidence type="ECO:0000256" key="3">
    <source>
        <dbReference type="ARBA" id="ARBA00022989"/>
    </source>
</evidence>
<dbReference type="PANTHER" id="PTHR22950">
    <property type="entry name" value="AMINO ACID TRANSPORTER"/>
    <property type="match status" value="1"/>
</dbReference>
<accession>A0AAV8UYR3</accession>
<feature type="transmembrane region" description="Helical" evidence="6">
    <location>
        <begin position="137"/>
        <end position="154"/>
    </location>
</feature>
<feature type="region of interest" description="Disordered" evidence="5">
    <location>
        <begin position="1"/>
        <end position="51"/>
    </location>
</feature>
<feature type="compositionally biased region" description="Acidic residues" evidence="5">
    <location>
        <begin position="39"/>
        <end position="49"/>
    </location>
</feature>
<feature type="transmembrane region" description="Helical" evidence="6">
    <location>
        <begin position="284"/>
        <end position="302"/>
    </location>
</feature>
<keyword evidence="3 6" id="KW-1133">Transmembrane helix</keyword>
<keyword evidence="2 6" id="KW-0812">Transmembrane</keyword>
<keyword evidence="9" id="KW-1185">Reference proteome</keyword>
<feature type="transmembrane region" description="Helical" evidence="6">
    <location>
        <begin position="322"/>
        <end position="344"/>
    </location>
</feature>
<proteinExistence type="predicted"/>
<dbReference type="GO" id="GO:0016020">
    <property type="term" value="C:membrane"/>
    <property type="evidence" value="ECO:0007669"/>
    <property type="project" value="UniProtKB-SubCell"/>
</dbReference>
<sequence length="475" mass="52289">MTTLEMEDGTVKGVDEQSLNENENESTQSSSISSKEAQVDEEKDLENGDDSQRTNEKLGWILIAFLLLCDIIGAGVLSMPNAAATLGWFPFFFVNTICWLFACTAGYLLWRLRMRLREDIHSYPHVMKVVFGPKARMYANATVYPILFLYVAAYCYTQGSSWYEIFKDESSLGLRFWLLIAGLVSILVAQYRSFEQMALVSATSLLFIMIPIFISFGVIAEQVTDTLNYPTGPKVLFGSASFDSSIVAAMDILYSYGGAVVFLEIMSNMREIKHFKRALTVSQTTAYTAYCTTGGVIYGLAGDADWLVSPYVGSLKPGAAKTVAEVLVIVHVALAVIVYANVLIQGVQRWVEPFVKRLVHGKLENGKRHPVALLTDGSWKARGWWLLWSSITILLATTVNIVIPSFQVLLGLVASLISSQTTLIWPGVLDLGYFFKKRVGKEHILSTISTIAIIVGSAALVLGLYGDVANIVKGS</sequence>
<evidence type="ECO:0000313" key="9">
    <source>
        <dbReference type="Proteomes" id="UP001157974"/>
    </source>
</evidence>
<evidence type="ECO:0000259" key="7">
    <source>
        <dbReference type="Pfam" id="PF01490"/>
    </source>
</evidence>
<feature type="transmembrane region" description="Helical" evidence="6">
    <location>
        <begin position="58"/>
        <end position="77"/>
    </location>
</feature>
<feature type="transmembrane region" description="Helical" evidence="6">
    <location>
        <begin position="198"/>
        <end position="220"/>
    </location>
</feature>
<gene>
    <name evidence="8" type="ORF">NDN08_002697</name>
</gene>
<dbReference type="Pfam" id="PF01490">
    <property type="entry name" value="Aa_trans"/>
    <property type="match status" value="1"/>
</dbReference>
<feature type="transmembrane region" description="Helical" evidence="6">
    <location>
        <begin position="240"/>
        <end position="263"/>
    </location>
</feature>
<dbReference type="AlphaFoldDB" id="A0AAV8UYR3"/>
<feature type="compositionally biased region" description="Low complexity" evidence="5">
    <location>
        <begin position="16"/>
        <end position="36"/>
    </location>
</feature>
<evidence type="ECO:0000256" key="5">
    <source>
        <dbReference type="SAM" id="MobiDB-lite"/>
    </source>
</evidence>
<keyword evidence="4 6" id="KW-0472">Membrane</keyword>
<protein>
    <recommendedName>
        <fullName evidence="7">Amino acid transporter transmembrane domain-containing protein</fullName>
    </recommendedName>
</protein>
<name>A0AAV8UYR3_9RHOD</name>
<evidence type="ECO:0000256" key="2">
    <source>
        <dbReference type="ARBA" id="ARBA00022692"/>
    </source>
</evidence>
<evidence type="ECO:0000256" key="4">
    <source>
        <dbReference type="ARBA" id="ARBA00023136"/>
    </source>
</evidence>
<feature type="transmembrane region" description="Helical" evidence="6">
    <location>
        <begin position="89"/>
        <end position="110"/>
    </location>
</feature>